<evidence type="ECO:0000259" key="6">
    <source>
        <dbReference type="PROSITE" id="PS50850"/>
    </source>
</evidence>
<dbReference type="AlphaFoldDB" id="A0A1K2ID04"/>
<proteinExistence type="predicted"/>
<dbReference type="Pfam" id="PF07690">
    <property type="entry name" value="MFS_1"/>
    <property type="match status" value="1"/>
</dbReference>
<keyword evidence="4 5" id="KW-0472">Membrane</keyword>
<dbReference type="Proteomes" id="UP000182544">
    <property type="component" value="Unassembled WGS sequence"/>
</dbReference>
<sequence>METKNLQRIALSAYFFLSGLCFSSWASRIPTIKEFFNLNDAQLGSILLVMPLSALFGTIASGWLVSKFNSRDPLLVSFLIFAMALIGISYAKTTFLLVVLLSVFSLCMRVLNIAMNAQSITLQGKFQKKIVGSFHALWSIGGVIGVLFSTIMVKTGISIETHLTIIASLTLVISILAYRHSLTSDKSPTGNKLILGKPDPFILYLGLLIFFAAICEGGMYDWSGIYFKEVVKEEIFTYGYLLFMICMATSRLFLDRILDKVGMTVMYIISGGLISIGVLAAILFPQFWIALIGFCLVGIGVSPIFPMTYMLAGKSKKYSPGMAISIIGTYSIVGMFIGPPLIGYLSHAFGLQKAFIIFLFCGLMFIPVSQLFFRRQKEQL</sequence>
<dbReference type="PANTHER" id="PTHR23514:SF13">
    <property type="entry name" value="INNER MEMBRANE PROTEIN YBJJ"/>
    <property type="match status" value="1"/>
</dbReference>
<feature type="transmembrane region" description="Helical" evidence="5">
    <location>
        <begin position="235"/>
        <end position="254"/>
    </location>
</feature>
<dbReference type="InterPro" id="IPR051788">
    <property type="entry name" value="MFS_Transporter"/>
</dbReference>
<evidence type="ECO:0000256" key="3">
    <source>
        <dbReference type="ARBA" id="ARBA00022989"/>
    </source>
</evidence>
<keyword evidence="2 5" id="KW-0812">Transmembrane</keyword>
<dbReference type="Gene3D" id="1.20.1250.20">
    <property type="entry name" value="MFS general substrate transporter like domains"/>
    <property type="match status" value="2"/>
</dbReference>
<dbReference type="OrthoDB" id="9809599at2"/>
<reference evidence="7 8" key="1">
    <citation type="submission" date="2016-10" db="EMBL/GenBank/DDBJ databases">
        <authorList>
            <person name="de Groot N.N."/>
        </authorList>
    </citation>
    <scope>NUCLEOTIDE SEQUENCE [LARGE SCALE GENOMIC DNA]</scope>
    <source>
        <strain evidence="7 8">DSM 18180</strain>
    </source>
</reference>
<dbReference type="PROSITE" id="PS50850">
    <property type="entry name" value="MFS"/>
    <property type="match status" value="1"/>
</dbReference>
<evidence type="ECO:0000256" key="4">
    <source>
        <dbReference type="ARBA" id="ARBA00023136"/>
    </source>
</evidence>
<evidence type="ECO:0000256" key="5">
    <source>
        <dbReference type="SAM" id="Phobius"/>
    </source>
</evidence>
<keyword evidence="3 5" id="KW-1133">Transmembrane helix</keyword>
<feature type="transmembrane region" description="Helical" evidence="5">
    <location>
        <begin position="323"/>
        <end position="342"/>
    </location>
</feature>
<feature type="transmembrane region" description="Helical" evidence="5">
    <location>
        <begin position="96"/>
        <end position="115"/>
    </location>
</feature>
<feature type="domain" description="Major facilitator superfamily (MFS) profile" evidence="6">
    <location>
        <begin position="7"/>
        <end position="377"/>
    </location>
</feature>
<dbReference type="InterPro" id="IPR020846">
    <property type="entry name" value="MFS_dom"/>
</dbReference>
<accession>A0A1K2ID04</accession>
<dbReference type="CDD" id="cd17393">
    <property type="entry name" value="MFS_MosC_like"/>
    <property type="match status" value="1"/>
</dbReference>
<feature type="transmembrane region" description="Helical" evidence="5">
    <location>
        <begin position="261"/>
        <end position="282"/>
    </location>
</feature>
<feature type="transmembrane region" description="Helical" evidence="5">
    <location>
        <begin position="42"/>
        <end position="66"/>
    </location>
</feature>
<comment type="subcellular location">
    <subcellularLocation>
        <location evidence="1">Membrane</location>
        <topology evidence="1">Multi-pass membrane protein</topology>
    </subcellularLocation>
</comment>
<evidence type="ECO:0000313" key="7">
    <source>
        <dbReference type="EMBL" id="SFZ90154.1"/>
    </source>
</evidence>
<dbReference type="SUPFAM" id="SSF103473">
    <property type="entry name" value="MFS general substrate transporter"/>
    <property type="match status" value="1"/>
</dbReference>
<dbReference type="InterPro" id="IPR011701">
    <property type="entry name" value="MFS"/>
</dbReference>
<evidence type="ECO:0000256" key="1">
    <source>
        <dbReference type="ARBA" id="ARBA00004141"/>
    </source>
</evidence>
<name>A0A1K2ID04_9FLAO</name>
<dbReference type="GO" id="GO:0016020">
    <property type="term" value="C:membrane"/>
    <property type="evidence" value="ECO:0007669"/>
    <property type="project" value="UniProtKB-SubCell"/>
</dbReference>
<feature type="transmembrane region" description="Helical" evidence="5">
    <location>
        <begin position="136"/>
        <end position="157"/>
    </location>
</feature>
<feature type="transmembrane region" description="Helical" evidence="5">
    <location>
        <begin position="354"/>
        <end position="373"/>
    </location>
</feature>
<dbReference type="EMBL" id="FPKV01000001">
    <property type="protein sequence ID" value="SFZ90154.1"/>
    <property type="molecule type" value="Genomic_DNA"/>
</dbReference>
<keyword evidence="8" id="KW-1185">Reference proteome</keyword>
<dbReference type="PANTHER" id="PTHR23514">
    <property type="entry name" value="BYPASS OF STOP CODON PROTEIN 6"/>
    <property type="match status" value="1"/>
</dbReference>
<gene>
    <name evidence="7" type="ORF">SAMN05428642_101771</name>
</gene>
<dbReference type="InterPro" id="IPR036259">
    <property type="entry name" value="MFS_trans_sf"/>
</dbReference>
<dbReference type="GO" id="GO:0022857">
    <property type="term" value="F:transmembrane transporter activity"/>
    <property type="evidence" value="ECO:0007669"/>
    <property type="project" value="InterPro"/>
</dbReference>
<evidence type="ECO:0000313" key="8">
    <source>
        <dbReference type="Proteomes" id="UP000182544"/>
    </source>
</evidence>
<dbReference type="RefSeq" id="WP_072400411.1">
    <property type="nucleotide sequence ID" value="NZ_FPKV01000001.1"/>
</dbReference>
<feature type="transmembrane region" description="Helical" evidence="5">
    <location>
        <begin position="163"/>
        <end position="180"/>
    </location>
</feature>
<organism evidence="7 8">
    <name type="scientific">Flaviramulus basaltis</name>
    <dbReference type="NCBI Taxonomy" id="369401"/>
    <lineage>
        <taxon>Bacteria</taxon>
        <taxon>Pseudomonadati</taxon>
        <taxon>Bacteroidota</taxon>
        <taxon>Flavobacteriia</taxon>
        <taxon>Flavobacteriales</taxon>
        <taxon>Flavobacteriaceae</taxon>
        <taxon>Flaviramulus</taxon>
    </lineage>
</organism>
<evidence type="ECO:0000256" key="2">
    <source>
        <dbReference type="ARBA" id="ARBA00022692"/>
    </source>
</evidence>
<protein>
    <submittedName>
        <fullName evidence="7">Fucose permease</fullName>
    </submittedName>
</protein>
<feature type="transmembrane region" description="Helical" evidence="5">
    <location>
        <begin position="73"/>
        <end position="90"/>
    </location>
</feature>
<feature type="transmembrane region" description="Helical" evidence="5">
    <location>
        <begin position="288"/>
        <end position="311"/>
    </location>
</feature>
<feature type="transmembrane region" description="Helical" evidence="5">
    <location>
        <begin position="201"/>
        <end position="220"/>
    </location>
</feature>